<dbReference type="InterPro" id="IPR017853">
    <property type="entry name" value="GH"/>
</dbReference>
<dbReference type="InterPro" id="IPR033453">
    <property type="entry name" value="Glyco_hydro_30_TIM-barrel"/>
</dbReference>
<dbReference type="Pfam" id="PF02055">
    <property type="entry name" value="Glyco_hydro_30"/>
    <property type="match status" value="1"/>
</dbReference>
<evidence type="ECO:0000313" key="9">
    <source>
        <dbReference type="Proteomes" id="UP001381693"/>
    </source>
</evidence>
<dbReference type="SUPFAM" id="SSF51011">
    <property type="entry name" value="Glycosyl hydrolase domain"/>
    <property type="match status" value="1"/>
</dbReference>
<dbReference type="PANTHER" id="PTHR11069">
    <property type="entry name" value="GLUCOSYLCERAMIDASE"/>
    <property type="match status" value="1"/>
</dbReference>
<feature type="domain" description="Glycosyl hydrolase family 30 TIM-barrel" evidence="7">
    <location>
        <begin position="123"/>
        <end position="372"/>
    </location>
</feature>
<evidence type="ECO:0000259" key="7">
    <source>
        <dbReference type="Pfam" id="PF02055"/>
    </source>
</evidence>
<dbReference type="EC" id="3.2.1.45" evidence="3 6"/>
<keyword evidence="5 6" id="KW-0378">Hydrolase</keyword>
<dbReference type="PANTHER" id="PTHR11069:SF23">
    <property type="entry name" value="LYSOSOMAL ACID GLUCOSYLCERAMIDASE"/>
    <property type="match status" value="1"/>
</dbReference>
<dbReference type="GO" id="GO:0016020">
    <property type="term" value="C:membrane"/>
    <property type="evidence" value="ECO:0007669"/>
    <property type="project" value="GOC"/>
</dbReference>
<evidence type="ECO:0000256" key="4">
    <source>
        <dbReference type="ARBA" id="ARBA00022729"/>
    </source>
</evidence>
<keyword evidence="6" id="KW-0746">Sphingolipid metabolism</keyword>
<evidence type="ECO:0000256" key="2">
    <source>
        <dbReference type="ARBA" id="ARBA00005382"/>
    </source>
</evidence>
<protein>
    <recommendedName>
        <fullName evidence="3 6">Glucosylceramidase</fullName>
        <ecNumber evidence="3 6">3.2.1.45</ecNumber>
    </recommendedName>
</protein>
<gene>
    <name evidence="8" type="ORF">SK128_022439</name>
</gene>
<dbReference type="GO" id="GO:0004348">
    <property type="term" value="F:glucosylceramidase activity"/>
    <property type="evidence" value="ECO:0007669"/>
    <property type="project" value="UniProtKB-EC"/>
</dbReference>
<dbReference type="Gene3D" id="3.20.20.80">
    <property type="entry name" value="Glycosidases"/>
    <property type="match status" value="1"/>
</dbReference>
<evidence type="ECO:0000256" key="1">
    <source>
        <dbReference type="ARBA" id="ARBA00001013"/>
    </source>
</evidence>
<dbReference type="GO" id="GO:0006680">
    <property type="term" value="P:glucosylceramide catabolic process"/>
    <property type="evidence" value="ECO:0007669"/>
    <property type="project" value="TreeGrafter"/>
</dbReference>
<evidence type="ECO:0000313" key="8">
    <source>
        <dbReference type="EMBL" id="KAK7026758.1"/>
    </source>
</evidence>
<name>A0AAN8ZYI3_HALRR</name>
<reference evidence="8 9" key="1">
    <citation type="submission" date="2023-11" db="EMBL/GenBank/DDBJ databases">
        <title>Halocaridina rubra genome assembly.</title>
        <authorList>
            <person name="Smith C."/>
        </authorList>
    </citation>
    <scope>NUCLEOTIDE SEQUENCE [LARGE SCALE GENOMIC DNA]</scope>
    <source>
        <strain evidence="8">EP-1</strain>
        <tissue evidence="8">Whole</tissue>
    </source>
</reference>
<accession>A0AAN8ZYI3</accession>
<proteinExistence type="inferred from homology"/>
<dbReference type="AlphaFoldDB" id="A0AAN8ZYI3"/>
<evidence type="ECO:0000256" key="6">
    <source>
        <dbReference type="RuleBase" id="RU361188"/>
    </source>
</evidence>
<keyword evidence="9" id="KW-1185">Reference proteome</keyword>
<sequence>MLIGGCNSRDFGHGSVVCVCNASYCDEIIPLQPPEAGKIQVAISSKAGSRWNITELQFQEHENDVVSAEAVFYIDKNKATLYQEIIGFGGAFTDAAGMNIMSVAEPLQNLILRNTACIRDHTALTEPSKFIKKKAYYSSEGLEYSLSRVPVGGTDFSIYPYTYDDLDLGKTDPELYNFTLAPEDLIYKIPLLKRAISMSSTPLKLFASAWSAPGWMKDSGKIMGKGKLLKQYYSTWAKYYIMFFERYAEHNITFWGLTAQNEPTDGLVEYFNFNALGWTSFEQAQWIGEYLGPALRNSSFAYLQVMVLDDNRFLLPKWVDDVMSDSQASEYVSGVAVHWYLDWVTPPHVLDLTHDRNPHLFLLYTEACTGSYLNLSSVP</sequence>
<evidence type="ECO:0000256" key="3">
    <source>
        <dbReference type="ARBA" id="ARBA00012658"/>
    </source>
</evidence>
<comment type="catalytic activity">
    <reaction evidence="1">
        <text>a beta-D-glucosyl-(1&lt;-&gt;1')-N-acylsphing-4-enine + H2O = an N-acylsphing-4-enine + D-glucose</text>
        <dbReference type="Rhea" id="RHEA:13269"/>
        <dbReference type="ChEBI" id="CHEBI:4167"/>
        <dbReference type="ChEBI" id="CHEBI:15377"/>
        <dbReference type="ChEBI" id="CHEBI:22801"/>
        <dbReference type="ChEBI" id="CHEBI:52639"/>
        <dbReference type="EC" id="3.2.1.45"/>
    </reaction>
    <physiologicalReaction direction="left-to-right" evidence="1">
        <dbReference type="Rhea" id="RHEA:13270"/>
    </physiologicalReaction>
</comment>
<comment type="caution">
    <text evidence="8">The sequence shown here is derived from an EMBL/GenBank/DDBJ whole genome shotgun (WGS) entry which is preliminary data.</text>
</comment>
<dbReference type="PRINTS" id="PR00843">
    <property type="entry name" value="GLHYDRLASE30"/>
</dbReference>
<comment type="similarity">
    <text evidence="2 6">Belongs to the glycosyl hydrolase 30 family.</text>
</comment>
<evidence type="ECO:0000256" key="5">
    <source>
        <dbReference type="ARBA" id="ARBA00022801"/>
    </source>
</evidence>
<keyword evidence="6" id="KW-0443">Lipid metabolism</keyword>
<keyword evidence="4" id="KW-0732">Signal</keyword>
<dbReference type="InterPro" id="IPR001139">
    <property type="entry name" value="Glyco_hydro_30"/>
</dbReference>
<dbReference type="EMBL" id="JAXCGZ010022700">
    <property type="protein sequence ID" value="KAK7026758.1"/>
    <property type="molecule type" value="Genomic_DNA"/>
</dbReference>
<keyword evidence="6" id="KW-0326">Glycosidase</keyword>
<organism evidence="8 9">
    <name type="scientific">Halocaridina rubra</name>
    <name type="common">Hawaiian red shrimp</name>
    <dbReference type="NCBI Taxonomy" id="373956"/>
    <lineage>
        <taxon>Eukaryota</taxon>
        <taxon>Metazoa</taxon>
        <taxon>Ecdysozoa</taxon>
        <taxon>Arthropoda</taxon>
        <taxon>Crustacea</taxon>
        <taxon>Multicrustacea</taxon>
        <taxon>Malacostraca</taxon>
        <taxon>Eumalacostraca</taxon>
        <taxon>Eucarida</taxon>
        <taxon>Decapoda</taxon>
        <taxon>Pleocyemata</taxon>
        <taxon>Caridea</taxon>
        <taxon>Atyoidea</taxon>
        <taxon>Atyidae</taxon>
        <taxon>Halocaridina</taxon>
    </lineage>
</organism>
<dbReference type="SUPFAM" id="SSF51445">
    <property type="entry name" value="(Trans)glycosidases"/>
    <property type="match status" value="1"/>
</dbReference>
<dbReference type="Proteomes" id="UP001381693">
    <property type="component" value="Unassembled WGS sequence"/>
</dbReference>